<keyword evidence="1" id="KW-0560">Oxidoreductase</keyword>
<evidence type="ECO:0000313" key="3">
    <source>
        <dbReference type="Proteomes" id="UP000186657"/>
    </source>
</evidence>
<dbReference type="Gene3D" id="1.20.910.10">
    <property type="entry name" value="Heme oxygenase-like"/>
    <property type="match status" value="1"/>
</dbReference>
<dbReference type="AlphaFoldDB" id="A0A1U7MVU0"/>
<dbReference type="EMBL" id="MKZS01000001">
    <property type="protein sequence ID" value="OLT57838.1"/>
    <property type="molecule type" value="Genomic_DNA"/>
</dbReference>
<gene>
    <name evidence="2" type="ORF">BJP37_01035</name>
</gene>
<dbReference type="PANTHER" id="PTHR40279">
    <property type="entry name" value="PQQC-LIKE PROTEIN"/>
    <property type="match status" value="1"/>
</dbReference>
<protein>
    <recommendedName>
        <fullName evidence="4">Iron-containing redox enzyme family protein</fullName>
    </recommendedName>
</protein>
<dbReference type="Pfam" id="PF14518">
    <property type="entry name" value="Haem_oxygenas_2"/>
    <property type="match status" value="1"/>
</dbReference>
<dbReference type="InterPro" id="IPR016084">
    <property type="entry name" value="Haem_Oase-like_multi-hlx"/>
</dbReference>
<dbReference type="Proteomes" id="UP000186657">
    <property type="component" value="Unassembled WGS sequence"/>
</dbReference>
<reference evidence="2 3" key="1">
    <citation type="submission" date="2016-10" db="EMBL/GenBank/DDBJ databases">
        <title>Comparative genomics uncovers the prolific and rare metabolic potential of the cyanobacterial genus Moorea.</title>
        <authorList>
            <person name="Leao T."/>
            <person name="Castelao G."/>
            <person name="Korobeynikov A."/>
            <person name="Monroe E.A."/>
            <person name="Podell S."/>
            <person name="Glukhov E."/>
            <person name="Allen E."/>
            <person name="Gerwick W.H."/>
            <person name="Gerwick L."/>
        </authorList>
    </citation>
    <scope>NUCLEOTIDE SEQUENCE [LARGE SCALE GENOMIC DNA]</scope>
    <source>
        <strain evidence="2 3">PNG5-198</strain>
    </source>
</reference>
<keyword evidence="3" id="KW-1185">Reference proteome</keyword>
<proteinExistence type="predicted"/>
<name>A0A1U7MVU0_9CYAN</name>
<comment type="caution">
    <text evidence="2">The sequence shown here is derived from an EMBL/GenBank/DDBJ whole genome shotgun (WGS) entry which is preliminary data.</text>
</comment>
<accession>A0A1U7MVU0</accession>
<evidence type="ECO:0008006" key="4">
    <source>
        <dbReference type="Google" id="ProtNLM"/>
    </source>
</evidence>
<dbReference type="GO" id="GO:0016491">
    <property type="term" value="F:oxidoreductase activity"/>
    <property type="evidence" value="ECO:0007669"/>
    <property type="project" value="UniProtKB-KW"/>
</dbReference>
<dbReference type="PANTHER" id="PTHR40279:SF3">
    <property type="entry name" value="4-AMINOBENZOATE SYNTHASE"/>
    <property type="match status" value="1"/>
</dbReference>
<dbReference type="InterPro" id="IPR039068">
    <property type="entry name" value="PqqC-like"/>
</dbReference>
<sequence length="260" mass="30239">MIFRLANDGSDRAKIKHTKDKKMTTRDQFWTMADHSRLEAEYLADKKLQYLQHAPLDALQQICIQYRHFTKQFPDNLAILISKAPYGKFKSLTAEILAEELGEGDHENNHLQLWDKYLLSIGINQDLFENCLSEENKILLDEIKQLTLNKPTTYVIGLCGMGGECLCQVYLSTMYKYLVKNPYIKENKHTIDWDFWNFHVGEADIIHRQKVRDAINEIVDADPSTVDDLTAGYQKAKHNWDTFWTNNYKLAMTKQMAAVN</sequence>
<evidence type="ECO:0000313" key="2">
    <source>
        <dbReference type="EMBL" id="OLT57838.1"/>
    </source>
</evidence>
<dbReference type="SUPFAM" id="SSF48613">
    <property type="entry name" value="Heme oxygenase-like"/>
    <property type="match status" value="1"/>
</dbReference>
<organism evidence="2 3">
    <name type="scientific">Moorena bouillonii PNG</name>
    <dbReference type="NCBI Taxonomy" id="568701"/>
    <lineage>
        <taxon>Bacteria</taxon>
        <taxon>Bacillati</taxon>
        <taxon>Cyanobacteriota</taxon>
        <taxon>Cyanophyceae</taxon>
        <taxon>Coleofasciculales</taxon>
        <taxon>Coleofasciculaceae</taxon>
        <taxon>Moorena</taxon>
    </lineage>
</organism>
<evidence type="ECO:0000256" key="1">
    <source>
        <dbReference type="ARBA" id="ARBA00023002"/>
    </source>
</evidence>